<dbReference type="InParanoid" id="F4WDC8"/>
<dbReference type="EMBL" id="GL888087">
    <property type="protein sequence ID" value="EGI67708.1"/>
    <property type="molecule type" value="Genomic_DNA"/>
</dbReference>
<reference evidence="2" key="1">
    <citation type="submission" date="2011-02" db="EMBL/GenBank/DDBJ databases">
        <title>The genome of the leaf-cutting ant Acromyrmex echinatior suggests key adaptations to social evolution and fungus farming.</title>
        <authorList>
            <person name="Nygaard S."/>
            <person name="Zhang G."/>
        </authorList>
    </citation>
    <scope>NUCLEOTIDE SEQUENCE</scope>
</reference>
<accession>F4WDC8</accession>
<evidence type="ECO:0000313" key="2">
    <source>
        <dbReference type="EMBL" id="EGI67708.1"/>
    </source>
</evidence>
<dbReference type="Proteomes" id="UP000007755">
    <property type="component" value="Unassembled WGS sequence"/>
</dbReference>
<gene>
    <name evidence="2" type="ORF">G5I_03581</name>
</gene>
<feature type="compositionally biased region" description="Basic and acidic residues" evidence="1">
    <location>
        <begin position="59"/>
        <end position="68"/>
    </location>
</feature>
<protein>
    <submittedName>
        <fullName evidence="2">Uncharacterized protein</fullName>
    </submittedName>
</protein>
<evidence type="ECO:0000313" key="3">
    <source>
        <dbReference type="Proteomes" id="UP000007755"/>
    </source>
</evidence>
<keyword evidence="3" id="KW-1185">Reference proteome</keyword>
<proteinExistence type="predicted"/>
<evidence type="ECO:0000256" key="1">
    <source>
        <dbReference type="SAM" id="MobiDB-lite"/>
    </source>
</evidence>
<dbReference type="AlphaFoldDB" id="F4WDC8"/>
<feature type="region of interest" description="Disordered" evidence="1">
    <location>
        <begin position="46"/>
        <end position="83"/>
    </location>
</feature>
<sequence length="261" mass="29766">MTIIVNSESFYGCSSVAPKNIRNLSNTLEHSEQIVTAQSVTQMDVMTQNPRLTRSPHAVRHDTRESERKKKRKEGPTSALRRTFAAPQLALAAPQLTLVAPQPTLATPQYSPPSVNVKERNTVVSWKTKESVVSVIDKHNMANHANNAVEYVRNADPEQFAHIRDEVFEVLEEMNFEELMDQEIDSDEETLSDDAGYTSDLSEIDTDYIRRIVSHKEARCWTYLRAKRSVLYKLQTTNIPYISMQQVPTVHTLKKLLRIVL</sequence>
<organism evidence="3">
    <name type="scientific">Acromyrmex echinatior</name>
    <name type="common">Panamanian leafcutter ant</name>
    <name type="synonym">Acromyrmex octospinosus echinatior</name>
    <dbReference type="NCBI Taxonomy" id="103372"/>
    <lineage>
        <taxon>Eukaryota</taxon>
        <taxon>Metazoa</taxon>
        <taxon>Ecdysozoa</taxon>
        <taxon>Arthropoda</taxon>
        <taxon>Hexapoda</taxon>
        <taxon>Insecta</taxon>
        <taxon>Pterygota</taxon>
        <taxon>Neoptera</taxon>
        <taxon>Endopterygota</taxon>
        <taxon>Hymenoptera</taxon>
        <taxon>Apocrita</taxon>
        <taxon>Aculeata</taxon>
        <taxon>Formicoidea</taxon>
        <taxon>Formicidae</taxon>
        <taxon>Myrmicinae</taxon>
        <taxon>Acromyrmex</taxon>
    </lineage>
</organism>
<name>F4WDC8_ACREC</name>